<dbReference type="InterPro" id="IPR009068">
    <property type="entry name" value="uS15_NS1_RNA-bd_sf"/>
</dbReference>
<dbReference type="NCBIfam" id="TIGR00952">
    <property type="entry name" value="S15_bact"/>
    <property type="match status" value="1"/>
</dbReference>
<dbReference type="PROSITE" id="PS00362">
    <property type="entry name" value="RIBOSOMAL_S15"/>
    <property type="match status" value="1"/>
</dbReference>
<comment type="subunit">
    <text evidence="3 4">Part of the 30S ribosomal subunit. Forms a bridge to the 50S subunit in the 70S ribosome, contacting the 23S rRNA.</text>
</comment>
<evidence type="ECO:0000313" key="7">
    <source>
        <dbReference type="EMBL" id="RBP74701.1"/>
    </source>
</evidence>
<keyword evidence="1 4" id="KW-0689">Ribosomal protein</keyword>
<dbReference type="GO" id="GO:0022627">
    <property type="term" value="C:cytosolic small ribosomal subunit"/>
    <property type="evidence" value="ECO:0007669"/>
    <property type="project" value="TreeGrafter"/>
</dbReference>
<dbReference type="RefSeq" id="WP_113902740.1">
    <property type="nucleotide sequence ID" value="NZ_QNSB01000001.1"/>
</dbReference>
<sequence length="89" mass="10481">MALDTATKQEIIKEYGTHEGDTGSPEVQVALLTRRIVDLTEHFKEHKHDHHSRRGLLLLVGQRRRLLKYLAKVDIERYRSLIKRLGLRR</sequence>
<keyword evidence="4 6" id="KW-0694">RNA-binding</keyword>
<dbReference type="GO" id="GO:0006412">
    <property type="term" value="P:translation"/>
    <property type="evidence" value="ECO:0007669"/>
    <property type="project" value="UniProtKB-UniRule"/>
</dbReference>
<dbReference type="PANTHER" id="PTHR23321:SF26">
    <property type="entry name" value="SMALL RIBOSOMAL SUBUNIT PROTEIN US15M"/>
    <property type="match status" value="1"/>
</dbReference>
<dbReference type="GO" id="GO:0003735">
    <property type="term" value="F:structural constituent of ribosome"/>
    <property type="evidence" value="ECO:0007669"/>
    <property type="project" value="InterPro"/>
</dbReference>
<evidence type="ECO:0000256" key="6">
    <source>
        <dbReference type="RuleBase" id="RU004524"/>
    </source>
</evidence>
<protein>
    <recommendedName>
        <fullName evidence="4">Small ribosomal subunit protein uS15</fullName>
    </recommendedName>
</protein>
<accession>A0A366IQS5</accession>
<dbReference type="PANTHER" id="PTHR23321">
    <property type="entry name" value="RIBOSOMAL PROTEIN S15, BACTERIAL AND ORGANELLAR"/>
    <property type="match status" value="1"/>
</dbReference>
<gene>
    <name evidence="4" type="primary">rpsO</name>
    <name evidence="7" type="ORF">DFO65_101426</name>
</gene>
<evidence type="ECO:0000256" key="4">
    <source>
        <dbReference type="HAMAP-Rule" id="MF_01343"/>
    </source>
</evidence>
<keyword evidence="8" id="KW-1185">Reference proteome</keyword>
<proteinExistence type="inferred from homology"/>
<comment type="similarity">
    <text evidence="4 5">Belongs to the universal ribosomal protein uS15 family.</text>
</comment>
<evidence type="ECO:0000256" key="5">
    <source>
        <dbReference type="RuleBase" id="RU003919"/>
    </source>
</evidence>
<dbReference type="AlphaFoldDB" id="A0A366IQS5"/>
<dbReference type="GO" id="GO:0019843">
    <property type="term" value="F:rRNA binding"/>
    <property type="evidence" value="ECO:0007669"/>
    <property type="project" value="UniProtKB-UniRule"/>
</dbReference>
<comment type="function">
    <text evidence="4 6">One of the primary rRNA binding proteins, it binds directly to 16S rRNA where it helps nucleate assembly of the platform of the 30S subunit by binding and bridging several RNA helices of the 16S rRNA.</text>
</comment>
<dbReference type="InterPro" id="IPR005290">
    <property type="entry name" value="Ribosomal_uS15_bac-type"/>
</dbReference>
<evidence type="ECO:0000256" key="1">
    <source>
        <dbReference type="ARBA" id="ARBA00022980"/>
    </source>
</evidence>
<dbReference type="FunFam" id="1.10.287.10:FF:000002">
    <property type="entry name" value="30S ribosomal protein S15"/>
    <property type="match status" value="1"/>
</dbReference>
<dbReference type="Proteomes" id="UP000253509">
    <property type="component" value="Unassembled WGS sequence"/>
</dbReference>
<dbReference type="SMART" id="SM01387">
    <property type="entry name" value="Ribosomal_S15"/>
    <property type="match status" value="1"/>
</dbReference>
<organism evidence="7 8">
    <name type="scientific">Brevibacterium celere</name>
    <dbReference type="NCBI Taxonomy" id="225845"/>
    <lineage>
        <taxon>Bacteria</taxon>
        <taxon>Bacillati</taxon>
        <taxon>Actinomycetota</taxon>
        <taxon>Actinomycetes</taxon>
        <taxon>Micrococcales</taxon>
        <taxon>Brevibacteriaceae</taxon>
        <taxon>Brevibacterium</taxon>
    </lineage>
</organism>
<dbReference type="SUPFAM" id="SSF47060">
    <property type="entry name" value="S15/NS1 RNA-binding domain"/>
    <property type="match status" value="1"/>
</dbReference>
<dbReference type="CDD" id="cd00353">
    <property type="entry name" value="Ribosomal_S15p_S13e"/>
    <property type="match status" value="1"/>
</dbReference>
<reference evidence="7 8" key="1">
    <citation type="submission" date="2018-06" db="EMBL/GenBank/DDBJ databases">
        <title>Freshwater and sediment microbial communities from various areas in North America, analyzing microbe dynamics in response to fracking.</title>
        <authorList>
            <person name="Lamendella R."/>
        </authorList>
    </citation>
    <scope>NUCLEOTIDE SEQUENCE [LARGE SCALE GENOMIC DNA]</scope>
    <source>
        <strain evidence="7 8">3b_TX</strain>
    </source>
</reference>
<dbReference type="InterPro" id="IPR000589">
    <property type="entry name" value="Ribosomal_uS15"/>
</dbReference>
<evidence type="ECO:0000313" key="8">
    <source>
        <dbReference type="Proteomes" id="UP000253509"/>
    </source>
</evidence>
<evidence type="ECO:0000256" key="2">
    <source>
        <dbReference type="ARBA" id="ARBA00023274"/>
    </source>
</evidence>
<keyword evidence="2 4" id="KW-0687">Ribonucleoprotein</keyword>
<dbReference type="Pfam" id="PF00312">
    <property type="entry name" value="Ribosomal_S15"/>
    <property type="match status" value="1"/>
</dbReference>
<evidence type="ECO:0000256" key="3">
    <source>
        <dbReference type="ARBA" id="ARBA00064542"/>
    </source>
</evidence>
<comment type="function">
    <text evidence="4">Forms an intersubunit bridge (bridge B4) with the 23S rRNA of the 50S subunit in the ribosome.</text>
</comment>
<comment type="caution">
    <text evidence="7">The sequence shown here is derived from an EMBL/GenBank/DDBJ whole genome shotgun (WGS) entry which is preliminary data.</text>
</comment>
<dbReference type="HAMAP" id="MF_01343_B">
    <property type="entry name" value="Ribosomal_uS15_B"/>
    <property type="match status" value="1"/>
</dbReference>
<keyword evidence="4 6" id="KW-0699">rRNA-binding</keyword>
<dbReference type="Gene3D" id="1.10.287.10">
    <property type="entry name" value="S15/NS1, RNA-binding"/>
    <property type="match status" value="1"/>
</dbReference>
<dbReference type="Gene3D" id="6.10.250.3130">
    <property type="match status" value="1"/>
</dbReference>
<dbReference type="EMBL" id="QNSB01000001">
    <property type="protein sequence ID" value="RBP74701.1"/>
    <property type="molecule type" value="Genomic_DNA"/>
</dbReference>
<name>A0A366IQS5_9MICO</name>